<protein>
    <submittedName>
        <fullName evidence="1">Uncharacterized protein</fullName>
    </submittedName>
</protein>
<name>A0ABN0HV73_LEPBO</name>
<comment type="caution">
    <text evidence="1">The sequence shown here is derived from an EMBL/GenBank/DDBJ whole genome shotgun (WGS) entry which is preliminary data.</text>
</comment>
<reference evidence="1" key="1">
    <citation type="submission" date="2012-09" db="EMBL/GenBank/DDBJ databases">
        <authorList>
            <person name="Harkins D.M."/>
            <person name="Durkin A.S."/>
            <person name="Brinkac L.M."/>
            <person name="Selengut J.D."/>
            <person name="Sanka R."/>
            <person name="DePew J."/>
            <person name="Purushe J."/>
            <person name="Picardeau M."/>
            <person name="Werts C."/>
            <person name="Goarant C."/>
            <person name="Vinetz J.M."/>
            <person name="Sutton G.G."/>
            <person name="Nelson W.C."/>
            <person name="Fouts D.E."/>
        </authorList>
    </citation>
    <scope>NUCLEOTIDE SEQUENCE [LARGE SCALE GENOMIC DNA]</scope>
    <source>
        <strain evidence="1">200801926</strain>
    </source>
</reference>
<accession>A0ABN0HV73</accession>
<proteinExistence type="predicted"/>
<keyword evidence="2" id="KW-1185">Reference proteome</keyword>
<organism evidence="1 2">
    <name type="scientific">Leptospira borgpetersenii str. 200801926</name>
    <dbReference type="NCBI Taxonomy" id="1193009"/>
    <lineage>
        <taxon>Bacteria</taxon>
        <taxon>Pseudomonadati</taxon>
        <taxon>Spirochaetota</taxon>
        <taxon>Spirochaetia</taxon>
        <taxon>Leptospirales</taxon>
        <taxon>Leptospiraceae</taxon>
        <taxon>Leptospira</taxon>
    </lineage>
</organism>
<gene>
    <name evidence="1" type="ORF">LEP1GSC128_3681</name>
</gene>
<evidence type="ECO:0000313" key="1">
    <source>
        <dbReference type="EMBL" id="EKP12619.1"/>
    </source>
</evidence>
<sequence>MYRWNTLVGVPTFEVLGQVLSLLLECFHRSSYDPKVLRALKVRQSVP</sequence>
<evidence type="ECO:0000313" key="2">
    <source>
        <dbReference type="Proteomes" id="UP000002837"/>
    </source>
</evidence>
<dbReference type="Proteomes" id="UP000002837">
    <property type="component" value="Unassembled WGS sequence"/>
</dbReference>
<dbReference type="EMBL" id="AKWJ02000028">
    <property type="protein sequence ID" value="EKP12619.1"/>
    <property type="molecule type" value="Genomic_DNA"/>
</dbReference>